<sequence length="471" mass="52027">MARMVNFSLDEDSKFDDDGRVKRTGTLMTASAHIITAVIGSGVLSLAWATAQLGWIAGPIALLAFSVITWFTSILLADCYRSPDPITGRRNYTYMDVVKANLGGRKFQFCGLAQYLNLFGITIGYTITSSISMVAIKRANCFHDEHIREGCHEPNNNFIITFGLMQVLLSQIPNFHKLGWLSVVAAVMSFGYSSIGLGLSINSIADGEARPKTNLTGIPIGEGMSAMDKMWNSFSALGDIAFAYSFSTVLVEIQDTLKSSPPENQVMRKATFVGISVSTVFYTLCGVLGYAAFGNKAPGNLLTGFGFYEPFWLVDLANVFIVVHLVGAYQVFAQPLFGFVENWCKQRWPESTFIAKEQQIMLPGCGIFNFSLFRLIWRTIYVILTTVVAMAFPNFNDVVGLLGAAVFWPLAVFFPIEMYIAQTKMRKFSTTWIWMQILSFTCLIISLLAAAGSIQGLIKDMPTLKPFKSQS</sequence>
<dbReference type="EMBL" id="CM044705">
    <property type="protein sequence ID" value="KAI5661208.1"/>
    <property type="molecule type" value="Genomic_DNA"/>
</dbReference>
<comment type="caution">
    <text evidence="1">The sequence shown here is derived from an EMBL/GenBank/DDBJ whole genome shotgun (WGS) entry which is preliminary data.</text>
</comment>
<evidence type="ECO:0000313" key="1">
    <source>
        <dbReference type="EMBL" id="KAI5661208.1"/>
    </source>
</evidence>
<proteinExistence type="predicted"/>
<dbReference type="Proteomes" id="UP001060085">
    <property type="component" value="Linkage Group LG05"/>
</dbReference>
<gene>
    <name evidence="1" type="ORF">M9H77_20531</name>
</gene>
<keyword evidence="2" id="KW-1185">Reference proteome</keyword>
<accession>A0ACC0AP45</accession>
<organism evidence="1 2">
    <name type="scientific">Catharanthus roseus</name>
    <name type="common">Madagascar periwinkle</name>
    <name type="synonym">Vinca rosea</name>
    <dbReference type="NCBI Taxonomy" id="4058"/>
    <lineage>
        <taxon>Eukaryota</taxon>
        <taxon>Viridiplantae</taxon>
        <taxon>Streptophyta</taxon>
        <taxon>Embryophyta</taxon>
        <taxon>Tracheophyta</taxon>
        <taxon>Spermatophyta</taxon>
        <taxon>Magnoliopsida</taxon>
        <taxon>eudicotyledons</taxon>
        <taxon>Gunneridae</taxon>
        <taxon>Pentapetalae</taxon>
        <taxon>asterids</taxon>
        <taxon>lamiids</taxon>
        <taxon>Gentianales</taxon>
        <taxon>Apocynaceae</taxon>
        <taxon>Rauvolfioideae</taxon>
        <taxon>Vinceae</taxon>
        <taxon>Catharanthinae</taxon>
        <taxon>Catharanthus</taxon>
    </lineage>
</organism>
<protein>
    <submittedName>
        <fullName evidence="1">Uncharacterized protein</fullName>
    </submittedName>
</protein>
<name>A0ACC0AP45_CATRO</name>
<reference evidence="2" key="1">
    <citation type="journal article" date="2023" name="Nat. Plants">
        <title>Single-cell RNA sequencing provides a high-resolution roadmap for understanding the multicellular compartmentation of specialized metabolism.</title>
        <authorList>
            <person name="Sun S."/>
            <person name="Shen X."/>
            <person name="Li Y."/>
            <person name="Li Y."/>
            <person name="Wang S."/>
            <person name="Li R."/>
            <person name="Zhang H."/>
            <person name="Shen G."/>
            <person name="Guo B."/>
            <person name="Wei J."/>
            <person name="Xu J."/>
            <person name="St-Pierre B."/>
            <person name="Chen S."/>
            <person name="Sun C."/>
        </authorList>
    </citation>
    <scope>NUCLEOTIDE SEQUENCE [LARGE SCALE GENOMIC DNA]</scope>
</reference>
<evidence type="ECO:0000313" key="2">
    <source>
        <dbReference type="Proteomes" id="UP001060085"/>
    </source>
</evidence>